<dbReference type="PANTHER" id="PTHR33116">
    <property type="entry name" value="REVERSE TRANSCRIPTASE ZINC-BINDING DOMAIN-CONTAINING PROTEIN-RELATED-RELATED"/>
    <property type="match status" value="1"/>
</dbReference>
<proteinExistence type="predicted"/>
<protein>
    <submittedName>
        <fullName evidence="1">Uncharacterized protein</fullName>
    </submittedName>
</protein>
<dbReference type="OrthoDB" id="687068at2759"/>
<dbReference type="Proteomes" id="UP000824120">
    <property type="component" value="Chromosome 3"/>
</dbReference>
<dbReference type="EMBL" id="JACXVP010000003">
    <property type="protein sequence ID" value="KAG5614537.1"/>
    <property type="molecule type" value="Genomic_DNA"/>
</dbReference>
<evidence type="ECO:0000313" key="1">
    <source>
        <dbReference type="EMBL" id="KAG5614537.1"/>
    </source>
</evidence>
<organism evidence="1 2">
    <name type="scientific">Solanum commersonii</name>
    <name type="common">Commerson's wild potato</name>
    <name type="synonym">Commerson's nightshade</name>
    <dbReference type="NCBI Taxonomy" id="4109"/>
    <lineage>
        <taxon>Eukaryota</taxon>
        <taxon>Viridiplantae</taxon>
        <taxon>Streptophyta</taxon>
        <taxon>Embryophyta</taxon>
        <taxon>Tracheophyta</taxon>
        <taxon>Spermatophyta</taxon>
        <taxon>Magnoliopsida</taxon>
        <taxon>eudicotyledons</taxon>
        <taxon>Gunneridae</taxon>
        <taxon>Pentapetalae</taxon>
        <taxon>asterids</taxon>
        <taxon>lamiids</taxon>
        <taxon>Solanales</taxon>
        <taxon>Solanaceae</taxon>
        <taxon>Solanoideae</taxon>
        <taxon>Solaneae</taxon>
        <taxon>Solanum</taxon>
    </lineage>
</organism>
<accession>A0A9J5ZQR7</accession>
<reference evidence="1 2" key="1">
    <citation type="submission" date="2020-09" db="EMBL/GenBank/DDBJ databases">
        <title>De no assembly of potato wild relative species, Solanum commersonii.</title>
        <authorList>
            <person name="Cho K."/>
        </authorList>
    </citation>
    <scope>NUCLEOTIDE SEQUENCE [LARGE SCALE GENOMIC DNA]</scope>
    <source>
        <strain evidence="1">LZ3.2</strain>
        <tissue evidence="1">Leaf</tissue>
    </source>
</reference>
<gene>
    <name evidence="1" type="ORF">H5410_014361</name>
</gene>
<evidence type="ECO:0000313" key="2">
    <source>
        <dbReference type="Proteomes" id="UP000824120"/>
    </source>
</evidence>
<keyword evidence="2" id="KW-1185">Reference proteome</keyword>
<comment type="caution">
    <text evidence="1">The sequence shown here is derived from an EMBL/GenBank/DDBJ whole genome shotgun (WGS) entry which is preliminary data.</text>
</comment>
<sequence>MIISIKITCTVIIVKSQGIQWRHAKNFHEQEIFEKSFNATFIVLIPKKKGANELRDFRPISLIGNDTLIFCDAEEEQLKYLRVILVLFEGISGLHINWRKSVMYPINEVNIMRGLTSILGGEIGALPTTYLGMPLGANSKSIEDTEDFHLLYIAIKMLPGTPTEVSL</sequence>
<dbReference type="PANTHER" id="PTHR33116:SF85">
    <property type="entry name" value="REVERSE TRANSCRIPTASE ZINC-BINDING DOMAIN-CONTAINING PROTEIN"/>
    <property type="match status" value="1"/>
</dbReference>
<name>A0A9J5ZQR7_SOLCO</name>
<dbReference type="AlphaFoldDB" id="A0A9J5ZQR7"/>